<dbReference type="RefSeq" id="WP_268781276.1">
    <property type="nucleotide sequence ID" value="NZ_JAPRAT010000039.1"/>
</dbReference>
<evidence type="ECO:0000313" key="2">
    <source>
        <dbReference type="EMBL" id="MCZ0704503.1"/>
    </source>
</evidence>
<dbReference type="Pfam" id="PF13380">
    <property type="entry name" value="CoA_binding_2"/>
    <property type="match status" value="1"/>
</dbReference>
<proteinExistence type="predicted"/>
<reference evidence="2" key="1">
    <citation type="submission" date="2022-11" db="EMBL/GenBank/DDBJ databases">
        <title>WGS of Natronobacillus azotifigens 24KS-1, an anaerobic diazotrophic haloalkaliphile from soda-rich habitats.</title>
        <authorList>
            <person name="Sorokin D.Y."/>
            <person name="Merkel A.Y."/>
        </authorList>
    </citation>
    <scope>NUCLEOTIDE SEQUENCE</scope>
    <source>
        <strain evidence="2">24KS-1</strain>
    </source>
</reference>
<gene>
    <name evidence="2" type="ORF">OWO01_14930</name>
</gene>
<dbReference type="InterPro" id="IPR003781">
    <property type="entry name" value="CoA-bd"/>
</dbReference>
<sequence length="136" mass="15552">MTYQHPERSIMKKALENSNTIAVVGLSDQPNRISYQVAQVMQNHGYKIIPVNPTIEESLGEKAYATLTEVPEKIDIINVFRKPIFLKDIAMEAKKTDARIFWAQQGIRDDQVYQDLKEADFIVVMDFCIKVAYASL</sequence>
<name>A0A9J6RG12_9BACI</name>
<organism evidence="2 3">
    <name type="scientific">Natronobacillus azotifigens</name>
    <dbReference type="NCBI Taxonomy" id="472978"/>
    <lineage>
        <taxon>Bacteria</taxon>
        <taxon>Bacillati</taxon>
        <taxon>Bacillota</taxon>
        <taxon>Bacilli</taxon>
        <taxon>Bacillales</taxon>
        <taxon>Bacillaceae</taxon>
        <taxon>Natronobacillus</taxon>
    </lineage>
</organism>
<dbReference type="PANTHER" id="PTHR33303:SF2">
    <property type="entry name" value="COA-BINDING DOMAIN-CONTAINING PROTEIN"/>
    <property type="match status" value="1"/>
</dbReference>
<comment type="caution">
    <text evidence="2">The sequence shown here is derived from an EMBL/GenBank/DDBJ whole genome shotgun (WGS) entry which is preliminary data.</text>
</comment>
<dbReference type="Proteomes" id="UP001084197">
    <property type="component" value="Unassembled WGS sequence"/>
</dbReference>
<keyword evidence="3" id="KW-1185">Reference proteome</keyword>
<evidence type="ECO:0000259" key="1">
    <source>
        <dbReference type="SMART" id="SM00881"/>
    </source>
</evidence>
<dbReference type="InterPro" id="IPR036291">
    <property type="entry name" value="NAD(P)-bd_dom_sf"/>
</dbReference>
<protein>
    <submittedName>
        <fullName evidence="2">CoA-binding protein</fullName>
    </submittedName>
</protein>
<dbReference type="PANTHER" id="PTHR33303">
    <property type="entry name" value="CYTOPLASMIC PROTEIN-RELATED"/>
    <property type="match status" value="1"/>
</dbReference>
<dbReference type="SUPFAM" id="SSF51735">
    <property type="entry name" value="NAD(P)-binding Rossmann-fold domains"/>
    <property type="match status" value="1"/>
</dbReference>
<evidence type="ECO:0000313" key="3">
    <source>
        <dbReference type="Proteomes" id="UP001084197"/>
    </source>
</evidence>
<dbReference type="EMBL" id="JAPRAT010000039">
    <property type="protein sequence ID" value="MCZ0704503.1"/>
    <property type="molecule type" value="Genomic_DNA"/>
</dbReference>
<dbReference type="Gene3D" id="3.40.50.720">
    <property type="entry name" value="NAD(P)-binding Rossmann-like Domain"/>
    <property type="match status" value="1"/>
</dbReference>
<dbReference type="SMART" id="SM00881">
    <property type="entry name" value="CoA_binding"/>
    <property type="match status" value="1"/>
</dbReference>
<dbReference type="AlphaFoldDB" id="A0A9J6RG12"/>
<accession>A0A9J6RG12</accession>
<feature type="domain" description="CoA-binding" evidence="1">
    <location>
        <begin position="15"/>
        <end position="107"/>
    </location>
</feature>